<keyword evidence="3" id="KW-1185">Reference proteome</keyword>
<feature type="compositionally biased region" description="Basic and acidic residues" evidence="1">
    <location>
        <begin position="9"/>
        <end position="26"/>
    </location>
</feature>
<feature type="region of interest" description="Disordered" evidence="1">
    <location>
        <begin position="101"/>
        <end position="121"/>
    </location>
</feature>
<proteinExistence type="predicted"/>
<evidence type="ECO:0000256" key="1">
    <source>
        <dbReference type="SAM" id="MobiDB-lite"/>
    </source>
</evidence>
<dbReference type="AlphaFoldDB" id="A0AAV2MXW3"/>
<reference evidence="2" key="1">
    <citation type="submission" date="2024-04" db="EMBL/GenBank/DDBJ databases">
        <authorList>
            <consortium name="Molecular Ecology Group"/>
        </authorList>
    </citation>
    <scope>NUCLEOTIDE SEQUENCE</scope>
</reference>
<gene>
    <name evidence="2" type="ORF">LPLAT_LOCUS5543</name>
</gene>
<sequence length="121" mass="14102">MTSTNDISHANRIESDSHIIKTDSITDHSMKTEDQVVVKDVRESFKEILEQFKHIKDELTSEEDDQFDEIAAKYMEQPIAETLLQFSEALKALMQRRRKTLPEQATDLYDNEDANISDVRR</sequence>
<name>A0AAV2MXW3_9HYME</name>
<comment type="caution">
    <text evidence="2">The sequence shown here is derived from an EMBL/GenBank/DDBJ whole genome shotgun (WGS) entry which is preliminary data.</text>
</comment>
<organism evidence="2 3">
    <name type="scientific">Lasius platythorax</name>
    <dbReference type="NCBI Taxonomy" id="488582"/>
    <lineage>
        <taxon>Eukaryota</taxon>
        <taxon>Metazoa</taxon>
        <taxon>Ecdysozoa</taxon>
        <taxon>Arthropoda</taxon>
        <taxon>Hexapoda</taxon>
        <taxon>Insecta</taxon>
        <taxon>Pterygota</taxon>
        <taxon>Neoptera</taxon>
        <taxon>Endopterygota</taxon>
        <taxon>Hymenoptera</taxon>
        <taxon>Apocrita</taxon>
        <taxon>Aculeata</taxon>
        <taxon>Formicoidea</taxon>
        <taxon>Formicidae</taxon>
        <taxon>Formicinae</taxon>
        <taxon>Lasius</taxon>
        <taxon>Lasius</taxon>
    </lineage>
</organism>
<dbReference type="EMBL" id="CAXIPU020000446">
    <property type="protein sequence ID" value="CAL1672138.1"/>
    <property type="molecule type" value="Genomic_DNA"/>
</dbReference>
<evidence type="ECO:0000313" key="2">
    <source>
        <dbReference type="EMBL" id="CAL1672138.1"/>
    </source>
</evidence>
<feature type="region of interest" description="Disordered" evidence="1">
    <location>
        <begin position="1"/>
        <end position="26"/>
    </location>
</feature>
<accession>A0AAV2MXW3</accession>
<dbReference type="Proteomes" id="UP001497644">
    <property type="component" value="Unassembled WGS sequence"/>
</dbReference>
<protein>
    <submittedName>
        <fullName evidence="2">Uncharacterized protein</fullName>
    </submittedName>
</protein>
<evidence type="ECO:0000313" key="3">
    <source>
        <dbReference type="Proteomes" id="UP001497644"/>
    </source>
</evidence>